<dbReference type="Gene3D" id="1.25.40.20">
    <property type="entry name" value="Ankyrin repeat-containing domain"/>
    <property type="match status" value="2"/>
</dbReference>
<proteinExistence type="predicted"/>
<dbReference type="PANTHER" id="PTHR24148">
    <property type="entry name" value="ANKYRIN REPEAT DOMAIN-CONTAINING PROTEIN 39 HOMOLOG-RELATED"/>
    <property type="match status" value="1"/>
</dbReference>
<feature type="repeat" description="ANK" evidence="1">
    <location>
        <begin position="243"/>
        <end position="275"/>
    </location>
</feature>
<dbReference type="InterPro" id="IPR010730">
    <property type="entry name" value="HET"/>
</dbReference>
<dbReference type="Pfam" id="PF12796">
    <property type="entry name" value="Ank_2"/>
    <property type="match status" value="2"/>
</dbReference>
<dbReference type="PROSITE" id="PS50297">
    <property type="entry name" value="ANK_REP_REGION"/>
    <property type="match status" value="3"/>
</dbReference>
<dbReference type="AlphaFoldDB" id="A0A5N5DTN2"/>
<evidence type="ECO:0000256" key="2">
    <source>
        <dbReference type="SAM" id="MobiDB-lite"/>
    </source>
</evidence>
<dbReference type="Proteomes" id="UP000325902">
    <property type="component" value="Unassembled WGS sequence"/>
</dbReference>
<keyword evidence="1" id="KW-0040">ANK repeat</keyword>
<feature type="region of interest" description="Disordered" evidence="2">
    <location>
        <begin position="955"/>
        <end position="1012"/>
    </location>
</feature>
<keyword evidence="5" id="KW-1185">Reference proteome</keyword>
<evidence type="ECO:0000313" key="5">
    <source>
        <dbReference type="Proteomes" id="UP000325902"/>
    </source>
</evidence>
<gene>
    <name evidence="4" type="primary">ankrd52_0</name>
    <name evidence="4" type="ORF">DBV05_g1237</name>
</gene>
<dbReference type="PROSITE" id="PS50088">
    <property type="entry name" value="ANK_REPEAT"/>
    <property type="match status" value="3"/>
</dbReference>
<dbReference type="Pfam" id="PF06985">
    <property type="entry name" value="HET"/>
    <property type="match status" value="1"/>
</dbReference>
<dbReference type="Pfam" id="PF26639">
    <property type="entry name" value="Het-6_barrel"/>
    <property type="match status" value="1"/>
</dbReference>
<dbReference type="PRINTS" id="PR01415">
    <property type="entry name" value="ANKYRIN"/>
</dbReference>
<accession>A0A5N5DTN2</accession>
<comment type="caution">
    <text evidence="4">The sequence shown here is derived from an EMBL/GenBank/DDBJ whole genome shotgun (WGS) entry which is preliminary data.</text>
</comment>
<organism evidence="4 5">
    <name type="scientific">Lasiodiplodia theobromae</name>
    <dbReference type="NCBI Taxonomy" id="45133"/>
    <lineage>
        <taxon>Eukaryota</taxon>
        <taxon>Fungi</taxon>
        <taxon>Dikarya</taxon>
        <taxon>Ascomycota</taxon>
        <taxon>Pezizomycotina</taxon>
        <taxon>Dothideomycetes</taxon>
        <taxon>Dothideomycetes incertae sedis</taxon>
        <taxon>Botryosphaeriales</taxon>
        <taxon>Botryosphaeriaceae</taxon>
        <taxon>Lasiodiplodia</taxon>
    </lineage>
</organism>
<name>A0A5N5DTN2_9PEZI</name>
<dbReference type="OrthoDB" id="3548654at2759"/>
<sequence>MVDFNFTPYIYEPLPTPTSIRLIKIIQGGDVGLPTLCGHRLIRCEIQTVDLASNPEYSALSYTWDSPEPEWAKRKIDLSADGYGATSKWPIAVSGRLCYVRKNLYQALDQLALQYSVDRPDPDNFYKTDLIYYAEWGFLDCVVDMIQRGASVGARDYFGETSLHYAAENGHYEIVKELVRAGADMAVYDTKGRMPLHCAVHRKRGQWKKVVQFLEDPNFRRKELLQERGPDKGAARNEERWDYDKTALHIMAELGRVDAVRALLKRKASVESKDMFGETPLHYAAENGEYKIVELLVRAGADINATDDEQRIPVTCALQAKRKEWEETVKFLQDAEFRQSVLMCPERDNNRKGPEEFIWIDALCINQDDLEERSAQVKIMPQVYGKAQSVLVWLGNMKNFSDRSGGNYDEFKSLTVAMKRMNSEAGDVESLKRKWRSSLRAFTRGDEKMPEDGIFSREEIAQITHWLTRSWFTRAWVVQELALAKKIKMFAAEFEFSWSEVLQFLCLLFHVGYFDPASFWRMDDGTKTEDCVGGDGSEAWKLAVIRLRTANNPEEWALLEPIYKQTWIGAPHVRQGDRFPLSLLLAETWNFGTKDPRDKVFSLLSLATPLPDSKQVKIDYSVPVSNLYTDVAYLFLDGSDNSSIYTTGTGAAGILEPLEGLSYVQDPYVGPLARNPNLPSWVPDFSTPLLTARIWSRRFQAATALSPSFGEGESKSILRVSGLEIDEVKKPEREWGDFDFLESDVHLLFYFCCEACLEYDNAGNQEPFLVALLRTLTVDGLWDTENEEVQAESINSFRTFLCKWLQWHYTCLYGGEDACYGPYTYSEEKIQSLTEAPDFYEKFLATFEGEESANEDLMVSLKAMRTRDRANCLPTDDELKAAQITDWCEFHGPDCTSETEDRKMFFSVMNTFYRKRSLFRTTSGRIGLGPQTMEPGDKIILIAGARTPYVVREISDETDDESEDEDASEDEEEEEDGESEGEEDFEIVRSDDGEDEENEDQEESEDGRTPRFQLIGEVYLHGVMYGEAVTEGGRNFKTLELI</sequence>
<dbReference type="InterPro" id="IPR002110">
    <property type="entry name" value="Ankyrin_rpt"/>
</dbReference>
<reference evidence="4 5" key="1">
    <citation type="journal article" date="2019" name="Sci. Rep.">
        <title>A multi-omics analysis of the grapevine pathogen Lasiodiplodia theobromae reveals that temperature affects the expression of virulence- and pathogenicity-related genes.</title>
        <authorList>
            <person name="Felix C."/>
            <person name="Meneses R."/>
            <person name="Goncalves M.F.M."/>
            <person name="Tilleman L."/>
            <person name="Duarte A.S."/>
            <person name="Jorrin-Novo J.V."/>
            <person name="Van de Peer Y."/>
            <person name="Deforce D."/>
            <person name="Van Nieuwerburgh F."/>
            <person name="Esteves A.C."/>
            <person name="Alves A."/>
        </authorList>
    </citation>
    <scope>NUCLEOTIDE SEQUENCE [LARGE SCALE GENOMIC DNA]</scope>
    <source>
        <strain evidence="4 5">LA-SOL3</strain>
    </source>
</reference>
<feature type="repeat" description="ANK" evidence="1">
    <location>
        <begin position="276"/>
        <end position="308"/>
    </location>
</feature>
<feature type="compositionally biased region" description="Acidic residues" evidence="2">
    <location>
        <begin position="992"/>
        <end position="1005"/>
    </location>
</feature>
<dbReference type="InterPro" id="IPR036770">
    <property type="entry name" value="Ankyrin_rpt-contain_sf"/>
</dbReference>
<protein>
    <submittedName>
        <fullName evidence="4">Serine/threonine-protein phosphatase 6 regulatory ankyrin repeat subunit C</fullName>
    </submittedName>
</protein>
<evidence type="ECO:0000256" key="1">
    <source>
        <dbReference type="PROSITE-ProRule" id="PRU00023"/>
    </source>
</evidence>
<dbReference type="EMBL" id="VCHE01000004">
    <property type="protein sequence ID" value="KAB2580312.1"/>
    <property type="molecule type" value="Genomic_DNA"/>
</dbReference>
<dbReference type="InterPro" id="IPR052895">
    <property type="entry name" value="HetReg/Transcr_Mod"/>
</dbReference>
<dbReference type="SUPFAM" id="SSF48403">
    <property type="entry name" value="Ankyrin repeat"/>
    <property type="match status" value="1"/>
</dbReference>
<feature type="repeat" description="ANK" evidence="1">
    <location>
        <begin position="158"/>
        <end position="190"/>
    </location>
</feature>
<evidence type="ECO:0000259" key="3">
    <source>
        <dbReference type="Pfam" id="PF06985"/>
    </source>
</evidence>
<dbReference type="PANTHER" id="PTHR24148:SF73">
    <property type="entry name" value="HET DOMAIN PROTEIN (AFU_ORTHOLOGUE AFUA_8G01020)"/>
    <property type="match status" value="1"/>
</dbReference>
<feature type="domain" description="Heterokaryon incompatibility" evidence="3">
    <location>
        <begin position="354"/>
        <end position="480"/>
    </location>
</feature>
<feature type="compositionally biased region" description="Acidic residues" evidence="2">
    <location>
        <begin position="956"/>
        <end position="985"/>
    </location>
</feature>
<evidence type="ECO:0000313" key="4">
    <source>
        <dbReference type="EMBL" id="KAB2580312.1"/>
    </source>
</evidence>
<dbReference type="SMART" id="SM00248">
    <property type="entry name" value="ANK"/>
    <property type="match status" value="5"/>
</dbReference>